<feature type="domain" description="3'-5' exonuclease" evidence="1">
    <location>
        <begin position="187"/>
        <end position="407"/>
    </location>
</feature>
<dbReference type="SMART" id="SM00986">
    <property type="entry name" value="UDG"/>
    <property type="match status" value="1"/>
</dbReference>
<dbReference type="InterPro" id="IPR005122">
    <property type="entry name" value="Uracil-DNA_glycosylase-like"/>
</dbReference>
<dbReference type="Gene3D" id="3.30.420.10">
    <property type="entry name" value="Ribonuclease H-like superfamily/Ribonuclease H"/>
    <property type="match status" value="1"/>
</dbReference>
<dbReference type="Pfam" id="PF00476">
    <property type="entry name" value="DNA_pol_A"/>
    <property type="match status" value="1"/>
</dbReference>
<dbReference type="InterPro" id="IPR002562">
    <property type="entry name" value="3'-5'_exonuclease_dom"/>
</dbReference>
<feature type="domain" description="DNA-directed DNA polymerase family A palm" evidence="2">
    <location>
        <begin position="609"/>
        <end position="835"/>
    </location>
</feature>
<dbReference type="SMART" id="SM00987">
    <property type="entry name" value="UreE_C"/>
    <property type="match status" value="1"/>
</dbReference>
<dbReference type="SUPFAM" id="SSF53098">
    <property type="entry name" value="Ribonuclease H-like"/>
    <property type="match status" value="1"/>
</dbReference>
<proteinExistence type="predicted"/>
<evidence type="ECO:0000313" key="4">
    <source>
        <dbReference type="EMBL" id="KKN84427.1"/>
    </source>
</evidence>
<dbReference type="EMBL" id="LAZR01000171">
    <property type="protein sequence ID" value="KKN84427.1"/>
    <property type="molecule type" value="Genomic_DNA"/>
</dbReference>
<evidence type="ECO:0000259" key="3">
    <source>
        <dbReference type="SMART" id="SM00986"/>
    </source>
</evidence>
<dbReference type="GO" id="GO:0008408">
    <property type="term" value="F:3'-5' exonuclease activity"/>
    <property type="evidence" value="ECO:0007669"/>
    <property type="project" value="InterPro"/>
</dbReference>
<dbReference type="GO" id="GO:0006261">
    <property type="term" value="P:DNA-templated DNA replication"/>
    <property type="evidence" value="ECO:0007669"/>
    <property type="project" value="InterPro"/>
</dbReference>
<dbReference type="Gene3D" id="3.30.70.370">
    <property type="match status" value="1"/>
</dbReference>
<gene>
    <name evidence="4" type="ORF">LCGC14_0288890</name>
</gene>
<feature type="domain" description="Uracil-DNA glycosylase-like" evidence="3">
    <location>
        <begin position="21"/>
        <end position="168"/>
    </location>
</feature>
<dbReference type="PRINTS" id="PR00868">
    <property type="entry name" value="DNAPOLI"/>
</dbReference>
<dbReference type="InterPro" id="IPR043502">
    <property type="entry name" value="DNA/RNA_pol_sf"/>
</dbReference>
<dbReference type="PANTHER" id="PTHR10133">
    <property type="entry name" value="DNA POLYMERASE I"/>
    <property type="match status" value="1"/>
</dbReference>
<organism evidence="4">
    <name type="scientific">marine sediment metagenome</name>
    <dbReference type="NCBI Taxonomy" id="412755"/>
    <lineage>
        <taxon>unclassified sequences</taxon>
        <taxon>metagenomes</taxon>
        <taxon>ecological metagenomes</taxon>
    </lineage>
</organism>
<dbReference type="InterPro" id="IPR001098">
    <property type="entry name" value="DNA-dir_DNA_pol_A_palm_dom"/>
</dbReference>
<dbReference type="Gene3D" id="3.40.470.10">
    <property type="entry name" value="Uracil-DNA glycosylase-like domain"/>
    <property type="match status" value="1"/>
</dbReference>
<evidence type="ECO:0000259" key="2">
    <source>
        <dbReference type="SMART" id="SM00482"/>
    </source>
</evidence>
<dbReference type="InterPro" id="IPR012337">
    <property type="entry name" value="RNaseH-like_sf"/>
</dbReference>
<accession>A0A0F9UAQ2</accession>
<evidence type="ECO:0008006" key="5">
    <source>
        <dbReference type="Google" id="ProtNLM"/>
    </source>
</evidence>
<dbReference type="InterPro" id="IPR036895">
    <property type="entry name" value="Uracil-DNA_glycosylase-like_sf"/>
</dbReference>
<dbReference type="SMART" id="SM00482">
    <property type="entry name" value="POLAc"/>
    <property type="match status" value="1"/>
</dbReference>
<dbReference type="SUPFAM" id="SSF56672">
    <property type="entry name" value="DNA/RNA polymerases"/>
    <property type="match status" value="1"/>
</dbReference>
<dbReference type="Gene3D" id="1.10.150.20">
    <property type="entry name" value="5' to 3' exonuclease, C-terminal subdomain"/>
    <property type="match status" value="1"/>
</dbReference>
<comment type="caution">
    <text evidence="4">The sequence shown here is derived from an EMBL/GenBank/DDBJ whole genome shotgun (WGS) entry which is preliminary data.</text>
</comment>
<dbReference type="Pfam" id="PF01612">
    <property type="entry name" value="DNA_pol_A_exo1"/>
    <property type="match status" value="1"/>
</dbReference>
<dbReference type="GO" id="GO:0006302">
    <property type="term" value="P:double-strand break repair"/>
    <property type="evidence" value="ECO:0007669"/>
    <property type="project" value="TreeGrafter"/>
</dbReference>
<name>A0A0F9UAQ2_9ZZZZ</name>
<dbReference type="GO" id="GO:0003887">
    <property type="term" value="F:DNA-directed DNA polymerase activity"/>
    <property type="evidence" value="ECO:0007669"/>
    <property type="project" value="InterPro"/>
</dbReference>
<dbReference type="SUPFAM" id="SSF52141">
    <property type="entry name" value="Uracil-DNA glycosylase-like"/>
    <property type="match status" value="1"/>
</dbReference>
<protein>
    <recommendedName>
        <fullName evidence="5">Uracil-DNA glycosylase-like domain-containing protein</fullName>
    </recommendedName>
</protein>
<dbReference type="GO" id="GO:0003677">
    <property type="term" value="F:DNA binding"/>
    <property type="evidence" value="ECO:0007669"/>
    <property type="project" value="InterPro"/>
</dbReference>
<dbReference type="PANTHER" id="PTHR10133:SF62">
    <property type="entry name" value="DNA POLYMERASE THETA"/>
    <property type="match status" value="1"/>
</dbReference>
<evidence type="ECO:0000259" key="1">
    <source>
        <dbReference type="SMART" id="SM00474"/>
    </source>
</evidence>
<dbReference type="InterPro" id="IPR002298">
    <property type="entry name" value="DNA_polymerase_A"/>
</dbReference>
<sequence length="882" mass="99225">MPPPKDCSRCPALQGRKCVVNGTGPTHAKIAFVGEGPGAFENQKGRPFVGKAGRVLRIMEWAAGINQHLSYYTNATRCWGERNPKPSEIDACHDYLIEELRAVNPSVIVALGGPAIRSLYKPGVGVREVMGFTLYNDELPGIPVIPTYHPSYISRGHWDEAALVLAHFRKAKRIMEQGGVAEKYGSYAGITTLEDLRALRDYLLGPDVSIISVDTETTGLSWMDSELLCVSLTADEGIGYAVPILHRGECTVMKMKGRGKNRKEVPETEWCPVPYWDLDTELPEVIEILDEILRSDKPKAGQNIGFDLRMLERSVDEKVVTVSTAFGFHVNNVQQDTRLLSTLMSESTPANLTLLTALHTDIPYYEAGLKSMKSKMWEVPDKELWEYAGADVDVVQTLVPILHSQVEEEKSLWVYDNISIPLIRCATKLEERGVYIDQEHFDKLCLYYRDRLDTEKERLNEFVGREVEKPSYYQTVQKLVFEEWGLPLTATPIDSARKECQKCKKAQAPCSSQHAKTGADELKELNERVQHEGLPILVDIRHLEKFSGTYMDGGKDGGFRFHIREDGRIHARWNSARAATGRFSCEYPNLMNPPKDISIHDEKYGIDSDDAVRDMFGSPPGFGMINADWSQAEVWVMAYETGDEVLLNLLLSGADIHAHVARELCKLGVSSRFPADIVDDGLSLEEWKTKYKTIRDRGKTFVFGMNYGLTEEGAAQRLGCSVQEAAPLLAHYIQYIFPNMAPFFLRVREEMFQRGSIGNKFGRRRQFLEVPILKALRYRGDLEGVVRQGFNMPVQSGAHDLHSLAHIATERELSSWVEPIMEMHDSLAMYAPLDRLEEAAVTVKELWQDIAMNTVLTNGEKLGWQIPVDVQIGQSFGSLKSV</sequence>
<dbReference type="CDD" id="cd10030">
    <property type="entry name" value="UDG-F4_TTUDGA_SPO1dp_like"/>
    <property type="match status" value="1"/>
</dbReference>
<dbReference type="AlphaFoldDB" id="A0A0F9UAQ2"/>
<dbReference type="SMART" id="SM00474">
    <property type="entry name" value="35EXOc"/>
    <property type="match status" value="1"/>
</dbReference>
<dbReference type="InterPro" id="IPR036397">
    <property type="entry name" value="RNaseH_sf"/>
</dbReference>
<reference evidence="4" key="1">
    <citation type="journal article" date="2015" name="Nature">
        <title>Complex archaea that bridge the gap between prokaryotes and eukaryotes.</title>
        <authorList>
            <person name="Spang A."/>
            <person name="Saw J.H."/>
            <person name="Jorgensen S.L."/>
            <person name="Zaremba-Niedzwiedzka K."/>
            <person name="Martijn J."/>
            <person name="Lind A.E."/>
            <person name="van Eijk R."/>
            <person name="Schleper C."/>
            <person name="Guy L."/>
            <person name="Ettema T.J."/>
        </authorList>
    </citation>
    <scope>NUCLEOTIDE SEQUENCE</scope>
</reference>
<dbReference type="Gene3D" id="1.20.1060.10">
    <property type="entry name" value="Taq DNA Polymerase, Chain T, domain 4"/>
    <property type="match status" value="1"/>
</dbReference>
<dbReference type="Pfam" id="PF03167">
    <property type="entry name" value="UDG"/>
    <property type="match status" value="1"/>
</dbReference>